<protein>
    <submittedName>
        <fullName evidence="1">Uncharacterized protein</fullName>
    </submittedName>
</protein>
<dbReference type="Proteomes" id="UP000438429">
    <property type="component" value="Unassembled WGS sequence"/>
</dbReference>
<accession>A0A6A4TJD7</accession>
<proteinExistence type="predicted"/>
<evidence type="ECO:0000313" key="1">
    <source>
        <dbReference type="EMBL" id="KAF0044558.1"/>
    </source>
</evidence>
<organism evidence="1 2">
    <name type="scientific">Scophthalmus maximus</name>
    <name type="common">Turbot</name>
    <name type="synonym">Psetta maxima</name>
    <dbReference type="NCBI Taxonomy" id="52904"/>
    <lineage>
        <taxon>Eukaryota</taxon>
        <taxon>Metazoa</taxon>
        <taxon>Chordata</taxon>
        <taxon>Craniata</taxon>
        <taxon>Vertebrata</taxon>
        <taxon>Euteleostomi</taxon>
        <taxon>Actinopterygii</taxon>
        <taxon>Neopterygii</taxon>
        <taxon>Teleostei</taxon>
        <taxon>Neoteleostei</taxon>
        <taxon>Acanthomorphata</taxon>
        <taxon>Carangaria</taxon>
        <taxon>Pleuronectiformes</taxon>
        <taxon>Pleuronectoidei</taxon>
        <taxon>Scophthalmidae</taxon>
        <taxon>Scophthalmus</taxon>
    </lineage>
</organism>
<comment type="caution">
    <text evidence="1">The sequence shown here is derived from an EMBL/GenBank/DDBJ whole genome shotgun (WGS) entry which is preliminary data.</text>
</comment>
<gene>
    <name evidence="1" type="ORF">F2P81_003716</name>
</gene>
<dbReference type="AlphaFoldDB" id="A0A6A4TJD7"/>
<dbReference type="EMBL" id="VEVO01000003">
    <property type="protein sequence ID" value="KAF0044558.1"/>
    <property type="molecule type" value="Genomic_DNA"/>
</dbReference>
<sequence>MENRKRWKLVVSNCVDKSKPPRSNSRYNYLKGEALVEVFFKVSPYAADHNLLPHLQNIYRDGTQVFPPSEEKKHTHIPGLLSKTEKQLQRQIERVWHTSQDQRIESFLGSER</sequence>
<reference evidence="1 2" key="1">
    <citation type="submission" date="2019-06" db="EMBL/GenBank/DDBJ databases">
        <title>Draft genomes of female and male turbot (Scophthalmus maximus).</title>
        <authorList>
            <person name="Xu H."/>
            <person name="Xu X.-W."/>
            <person name="Shao C."/>
            <person name="Chen S."/>
        </authorList>
    </citation>
    <scope>NUCLEOTIDE SEQUENCE [LARGE SCALE GENOMIC DNA]</scope>
    <source>
        <strain evidence="1">Ysfricsl-2016a</strain>
        <tissue evidence="1">Blood</tissue>
    </source>
</reference>
<name>A0A6A4TJD7_SCOMX</name>
<evidence type="ECO:0000313" key="2">
    <source>
        <dbReference type="Proteomes" id="UP000438429"/>
    </source>
</evidence>